<dbReference type="SUPFAM" id="SSF46565">
    <property type="entry name" value="Chaperone J-domain"/>
    <property type="match status" value="1"/>
</dbReference>
<dbReference type="Proteomes" id="UP000031561">
    <property type="component" value="Unassembled WGS sequence"/>
</dbReference>
<evidence type="ECO:0000256" key="1">
    <source>
        <dbReference type="SAM" id="MobiDB-lite"/>
    </source>
</evidence>
<feature type="compositionally biased region" description="Polar residues" evidence="1">
    <location>
        <begin position="304"/>
        <end position="318"/>
    </location>
</feature>
<dbReference type="Pfam" id="PF00226">
    <property type="entry name" value="DnaJ"/>
    <property type="match status" value="1"/>
</dbReference>
<evidence type="ECO:0000259" key="2">
    <source>
        <dbReference type="PROSITE" id="PS50076"/>
    </source>
</evidence>
<reference evidence="3 4" key="1">
    <citation type="journal article" date="2015" name="Genome Announc.">
        <title>Draft Genome Sequence of Filamentous Marine Cyanobacterium Lyngbya confervoides Strain BDU141951.</title>
        <authorList>
            <person name="Chandrababunaidu M.M."/>
            <person name="Sen D."/>
            <person name="Tripathy S."/>
        </authorList>
    </citation>
    <scope>NUCLEOTIDE SEQUENCE [LARGE SCALE GENOMIC DNA]</scope>
    <source>
        <strain evidence="3 4">BDU141951</strain>
    </source>
</reference>
<sequence length="330" mass="37021">MPPKELKLSRGLSSFDCQDHFAILGVPLGADGKVIRKRYLKIARRLHPDSADLSINRDQASMVLSRLVNPAYEFLSQDKNLEEYFLLLRLVGQRSAQNRAKVSPVSEAALTLLRAPEIDPSYQAAVEALSHRQLESFENYLAITEDLSELNLVYLMRREEPAREPSKPSPAPPVRPKVVPPPPPEDRAVVSKTDVPVQHQPPPEEMLEVNIALIEQYCRRAEELIRKACYVEAVRELREVVEGNNPIDPTNGKVLTLIGDVYRQHLNTPAMARAYYTKALKSDPNNKEARAGLNEIQKVRPAKSTPSKAKPSQTSSGKKFSLFGFLSRNK</sequence>
<protein>
    <submittedName>
        <fullName evidence="3">DnaJ domain-containing protein</fullName>
    </submittedName>
</protein>
<comment type="caution">
    <text evidence="3">The sequence shown here is derived from an EMBL/GenBank/DDBJ whole genome shotgun (WGS) entry which is preliminary data.</text>
</comment>
<dbReference type="Gene3D" id="1.25.40.10">
    <property type="entry name" value="Tetratricopeptide repeat domain"/>
    <property type="match status" value="1"/>
</dbReference>
<feature type="region of interest" description="Disordered" evidence="1">
    <location>
        <begin position="161"/>
        <end position="201"/>
    </location>
</feature>
<organism evidence="3 4">
    <name type="scientific">Lyngbya confervoides BDU141951</name>
    <dbReference type="NCBI Taxonomy" id="1574623"/>
    <lineage>
        <taxon>Bacteria</taxon>
        <taxon>Bacillati</taxon>
        <taxon>Cyanobacteriota</taxon>
        <taxon>Cyanophyceae</taxon>
        <taxon>Oscillatoriophycideae</taxon>
        <taxon>Oscillatoriales</taxon>
        <taxon>Microcoleaceae</taxon>
        <taxon>Lyngbya</taxon>
    </lineage>
</organism>
<feature type="compositionally biased region" description="Pro residues" evidence="1">
    <location>
        <begin position="167"/>
        <end position="183"/>
    </location>
</feature>
<feature type="domain" description="J" evidence="2">
    <location>
        <begin position="19"/>
        <end position="101"/>
    </location>
</feature>
<proteinExistence type="predicted"/>
<dbReference type="InterPro" id="IPR011990">
    <property type="entry name" value="TPR-like_helical_dom_sf"/>
</dbReference>
<dbReference type="InterPro" id="IPR001623">
    <property type="entry name" value="DnaJ_domain"/>
</dbReference>
<dbReference type="SUPFAM" id="SSF48452">
    <property type="entry name" value="TPR-like"/>
    <property type="match status" value="1"/>
</dbReference>
<dbReference type="Gene3D" id="1.10.287.110">
    <property type="entry name" value="DnaJ domain"/>
    <property type="match status" value="1"/>
</dbReference>
<dbReference type="SMART" id="SM00271">
    <property type="entry name" value="DnaJ"/>
    <property type="match status" value="1"/>
</dbReference>
<dbReference type="AlphaFoldDB" id="A0ABD4SYZ1"/>
<feature type="region of interest" description="Disordered" evidence="1">
    <location>
        <begin position="283"/>
        <end position="330"/>
    </location>
</feature>
<evidence type="ECO:0000313" key="3">
    <source>
        <dbReference type="EMBL" id="MCM1981478.1"/>
    </source>
</evidence>
<dbReference type="PROSITE" id="PS50076">
    <property type="entry name" value="DNAJ_2"/>
    <property type="match status" value="1"/>
</dbReference>
<dbReference type="EMBL" id="JTHE03000009">
    <property type="protein sequence ID" value="MCM1981478.1"/>
    <property type="molecule type" value="Genomic_DNA"/>
</dbReference>
<evidence type="ECO:0000313" key="4">
    <source>
        <dbReference type="Proteomes" id="UP000031561"/>
    </source>
</evidence>
<gene>
    <name evidence="3" type="ORF">QQ91_0001355</name>
</gene>
<dbReference type="InterPro" id="IPR036869">
    <property type="entry name" value="J_dom_sf"/>
</dbReference>
<name>A0ABD4SYZ1_9CYAN</name>
<accession>A0ABD4SYZ1</accession>
<keyword evidence="4" id="KW-1185">Reference proteome</keyword>
<dbReference type="RefSeq" id="WP_166279018.1">
    <property type="nucleotide sequence ID" value="NZ_JTHE03000009.1"/>
</dbReference>
<dbReference type="CDD" id="cd06257">
    <property type="entry name" value="DnaJ"/>
    <property type="match status" value="1"/>
</dbReference>